<evidence type="ECO:0000313" key="2">
    <source>
        <dbReference type="Proteomes" id="UP000663419"/>
    </source>
</evidence>
<organism evidence="1 2">
    <name type="scientific">Ajellomyces capsulatus (strain H88)</name>
    <name type="common">Darling's disease fungus</name>
    <name type="synonym">Histoplasma capsulatum</name>
    <dbReference type="NCBI Taxonomy" id="544711"/>
    <lineage>
        <taxon>Eukaryota</taxon>
        <taxon>Fungi</taxon>
        <taxon>Dikarya</taxon>
        <taxon>Ascomycota</taxon>
        <taxon>Pezizomycotina</taxon>
        <taxon>Eurotiomycetes</taxon>
        <taxon>Eurotiomycetidae</taxon>
        <taxon>Onygenales</taxon>
        <taxon>Ajellomycetaceae</taxon>
        <taxon>Histoplasma</taxon>
    </lineage>
</organism>
<accession>A0A8A1LBI5</accession>
<dbReference type="VEuPathDB" id="FungiDB:I7I53_09724"/>
<name>A0A8A1LBI5_AJEC8</name>
<gene>
    <name evidence="1" type="ORF">I7I53_09724</name>
</gene>
<protein>
    <submittedName>
        <fullName evidence="1">Uncharacterized protein</fullName>
    </submittedName>
</protein>
<proteinExistence type="predicted"/>
<reference evidence="1" key="1">
    <citation type="submission" date="2021-01" db="EMBL/GenBank/DDBJ databases">
        <title>Chromosome-level genome assembly of a human fungal pathogen reveals clustering of transcriptionally co-regulated genes.</title>
        <authorList>
            <person name="Voorhies M."/>
            <person name="Cohen S."/>
            <person name="Shea T.P."/>
            <person name="Petrus S."/>
            <person name="Munoz J.F."/>
            <person name="Poplawski S."/>
            <person name="Goldman W.E."/>
            <person name="Michael T."/>
            <person name="Cuomo C.A."/>
            <person name="Sil A."/>
            <person name="Beyhan S."/>
        </authorList>
    </citation>
    <scope>NUCLEOTIDE SEQUENCE</scope>
    <source>
        <strain evidence="1">H88</strain>
    </source>
</reference>
<dbReference type="AlphaFoldDB" id="A0A8A1LBI5"/>
<sequence length="124" mass="13744">MSLHLEPAADESLILHHPSQRGTPSSPTSYWVETQVPGSLVSRKPQSPTRSLKCLNYGLGNMFNPRRHFNPYRFFATALNVVPGRSASDISAPHLLCNVGQFQTRCALFIGIQLHALMQGKICQ</sequence>
<dbReference type="Proteomes" id="UP000663419">
    <property type="component" value="Chromosome 1"/>
</dbReference>
<evidence type="ECO:0000313" key="1">
    <source>
        <dbReference type="EMBL" id="QSS49392.1"/>
    </source>
</evidence>
<dbReference type="EMBL" id="CP069102">
    <property type="protein sequence ID" value="QSS49392.1"/>
    <property type="molecule type" value="Genomic_DNA"/>
</dbReference>